<organism evidence="2">
    <name type="scientific">Candidatus Methanogaster sp. ANME-2c ERB4</name>
    <dbReference type="NCBI Taxonomy" id="2759911"/>
    <lineage>
        <taxon>Archaea</taxon>
        <taxon>Methanobacteriati</taxon>
        <taxon>Methanobacteriota</taxon>
        <taxon>Stenosarchaea group</taxon>
        <taxon>Methanomicrobia</taxon>
        <taxon>Methanosarcinales</taxon>
        <taxon>ANME-2 cluster</taxon>
        <taxon>Candidatus Methanogasteraceae</taxon>
        <taxon>Candidatus Methanogaster</taxon>
    </lineage>
</organism>
<sequence>MEKSFSSSSRTVASRTGIPREIIGDHGSDLKSGIEKFCKKHQDTCYVYDIKHKTASVLKRVLGKDETWQEFTQLAAQTKRKVQQTQLAALAPPNQRTKARYMNVDILIQWGLKIDIFIEKQKRGLNQEFDQKQVEEKFGWVTGFREDIKEWGELLDIVTTTENFVRMQGLCADSYLELEKLLSDQAHTEQTIKVREELLNFVREESSKAKPRRSAFGKQ</sequence>
<name>A0A7G9YIK6_9EURY</name>
<evidence type="ECO:0000313" key="2">
    <source>
        <dbReference type="EMBL" id="QNO47840.1"/>
    </source>
</evidence>
<gene>
    <name evidence="1" type="ORF">DNPFBPCK_00001</name>
    <name evidence="2" type="ORF">ICENEMKA_00001</name>
</gene>
<proteinExistence type="predicted"/>
<protein>
    <submittedName>
        <fullName evidence="2">Uncharacterized protein</fullName>
    </submittedName>
</protein>
<dbReference type="AlphaFoldDB" id="A0A7G9YIK6"/>
<evidence type="ECO:0000313" key="1">
    <source>
        <dbReference type="EMBL" id="QNO45563.1"/>
    </source>
</evidence>
<accession>A0A7G9YIK6</accession>
<dbReference type="EMBL" id="MT631134">
    <property type="protein sequence ID" value="QNO45563.1"/>
    <property type="molecule type" value="Genomic_DNA"/>
</dbReference>
<reference evidence="2" key="1">
    <citation type="submission" date="2020-06" db="EMBL/GenBank/DDBJ databases">
        <title>Unique genomic features of the anaerobic methanotrophic archaea.</title>
        <authorList>
            <person name="Chadwick G.L."/>
            <person name="Skennerton C.T."/>
            <person name="Laso-Perez R."/>
            <person name="Leu A.O."/>
            <person name="Speth D.R."/>
            <person name="Yu H."/>
            <person name="Morgan-Lang C."/>
            <person name="Hatzenpichler R."/>
            <person name="Goudeau D."/>
            <person name="Malmstrom R."/>
            <person name="Brazelton W.J."/>
            <person name="Woyke T."/>
            <person name="Hallam S.J."/>
            <person name="Tyson G.W."/>
            <person name="Wegener G."/>
            <person name="Boetius A."/>
            <person name="Orphan V."/>
        </authorList>
    </citation>
    <scope>NUCLEOTIDE SEQUENCE</scope>
</reference>
<dbReference type="EMBL" id="MT631279">
    <property type="protein sequence ID" value="QNO47840.1"/>
    <property type="molecule type" value="Genomic_DNA"/>
</dbReference>